<protein>
    <submittedName>
        <fullName evidence="6">EFR1 family ferrodoxin</fullName>
    </submittedName>
</protein>
<dbReference type="PANTHER" id="PTHR24960:SF79">
    <property type="entry name" value="PHOTOSYSTEM I IRON-SULFUR CENTER"/>
    <property type="match status" value="1"/>
</dbReference>
<dbReference type="SUPFAM" id="SSF52218">
    <property type="entry name" value="Flavoproteins"/>
    <property type="match status" value="1"/>
</dbReference>
<accession>A0AB33IW59</accession>
<dbReference type="InterPro" id="IPR047964">
    <property type="entry name" value="EFR1-like"/>
</dbReference>
<feature type="domain" description="4Fe-4S ferredoxin-type" evidence="5">
    <location>
        <begin position="216"/>
        <end position="246"/>
    </location>
</feature>
<dbReference type="InterPro" id="IPR029039">
    <property type="entry name" value="Flavoprotein-like_sf"/>
</dbReference>
<dbReference type="InterPro" id="IPR050157">
    <property type="entry name" value="PSI_iron-sulfur_center"/>
</dbReference>
<dbReference type="PROSITE" id="PS51379">
    <property type="entry name" value="4FE4S_FER_2"/>
    <property type="match status" value="2"/>
</dbReference>
<dbReference type="PANTHER" id="PTHR24960">
    <property type="entry name" value="PHOTOSYSTEM I IRON-SULFUR CENTER-RELATED"/>
    <property type="match status" value="1"/>
</dbReference>
<keyword evidence="3" id="KW-0408">Iron</keyword>
<dbReference type="Gene3D" id="3.30.70.20">
    <property type="match status" value="1"/>
</dbReference>
<evidence type="ECO:0000256" key="1">
    <source>
        <dbReference type="ARBA" id="ARBA00022485"/>
    </source>
</evidence>
<name>A0AB33IW59_9BACT</name>
<dbReference type="Pfam" id="PF13237">
    <property type="entry name" value="Fer4_10"/>
    <property type="match status" value="1"/>
</dbReference>
<sequence>MIFYFSATGNSRWLARELGQATGEDLISISESSSPDCYTLKKDERIGFIFPIHGWRPPKIMLDFIAKLSFLGDNGQHYCYAAMTAGDDIGRSVDYLNKALGQIGLHTHAAFSLKMPNTYVGLPFMDTDKPHIVQAKKQNSEELLRKYIPRILNREHGIVPIHNSHWPRINSDILGSLFVKRLLTDKPFYVDESRCVKCGICADVCPTDNIKGGLGFQPTWLHADKCITCFACYHYCPHHAIEYGNKTLHKGQYRYK</sequence>
<keyword evidence="1" id="KW-0004">4Fe-4S</keyword>
<organism evidence="6">
    <name type="scientific">Prevotella sp. GTC17253</name>
    <dbReference type="NCBI Taxonomy" id="3236793"/>
    <lineage>
        <taxon>Bacteria</taxon>
        <taxon>Pseudomonadati</taxon>
        <taxon>Bacteroidota</taxon>
        <taxon>Bacteroidia</taxon>
        <taxon>Bacteroidales</taxon>
        <taxon>Prevotellaceae</taxon>
        <taxon>Prevotella</taxon>
    </lineage>
</organism>
<keyword evidence="4" id="KW-0411">Iron-sulfur</keyword>
<dbReference type="NCBIfam" id="NF038196">
    <property type="entry name" value="ferrodoxin_EFR1"/>
    <property type="match status" value="1"/>
</dbReference>
<evidence type="ECO:0000259" key="5">
    <source>
        <dbReference type="PROSITE" id="PS51379"/>
    </source>
</evidence>
<evidence type="ECO:0000256" key="3">
    <source>
        <dbReference type="ARBA" id="ARBA00023004"/>
    </source>
</evidence>
<dbReference type="InterPro" id="IPR017896">
    <property type="entry name" value="4Fe4S_Fe-S-bd"/>
</dbReference>
<evidence type="ECO:0000256" key="2">
    <source>
        <dbReference type="ARBA" id="ARBA00022723"/>
    </source>
</evidence>
<dbReference type="EMBL" id="AP035785">
    <property type="protein sequence ID" value="BFO70320.1"/>
    <property type="molecule type" value="Genomic_DNA"/>
</dbReference>
<dbReference type="GO" id="GO:0051539">
    <property type="term" value="F:4 iron, 4 sulfur cluster binding"/>
    <property type="evidence" value="ECO:0007669"/>
    <property type="project" value="UniProtKB-KW"/>
</dbReference>
<keyword evidence="2" id="KW-0479">Metal-binding</keyword>
<dbReference type="AlphaFoldDB" id="A0AB33IW59"/>
<dbReference type="InterPro" id="IPR017900">
    <property type="entry name" value="4Fe4S_Fe_S_CS"/>
</dbReference>
<gene>
    <name evidence="6" type="ORF">GTC17253_02860</name>
</gene>
<dbReference type="Gene3D" id="3.40.50.360">
    <property type="match status" value="1"/>
</dbReference>
<dbReference type="GO" id="GO:0046872">
    <property type="term" value="F:metal ion binding"/>
    <property type="evidence" value="ECO:0007669"/>
    <property type="project" value="UniProtKB-KW"/>
</dbReference>
<evidence type="ECO:0000313" key="6">
    <source>
        <dbReference type="EMBL" id="BFO70320.1"/>
    </source>
</evidence>
<dbReference type="SUPFAM" id="SSF54862">
    <property type="entry name" value="4Fe-4S ferredoxins"/>
    <property type="match status" value="1"/>
</dbReference>
<dbReference type="PROSITE" id="PS00198">
    <property type="entry name" value="4FE4S_FER_1"/>
    <property type="match status" value="2"/>
</dbReference>
<evidence type="ECO:0000256" key="4">
    <source>
        <dbReference type="ARBA" id="ARBA00023014"/>
    </source>
</evidence>
<proteinExistence type="predicted"/>
<feature type="domain" description="4Fe-4S ferredoxin-type" evidence="5">
    <location>
        <begin position="186"/>
        <end position="215"/>
    </location>
</feature>
<reference evidence="6" key="1">
    <citation type="submission" date="2024-07" db="EMBL/GenBank/DDBJ databases">
        <title>Complete genome sequence of Prevotella sp. YM-2024 GTC17253.</title>
        <authorList>
            <person name="Hayashi M."/>
            <person name="Muto Y."/>
            <person name="Tanaka K."/>
            <person name="Niwa H."/>
        </authorList>
    </citation>
    <scope>NUCLEOTIDE SEQUENCE</scope>
    <source>
        <strain evidence="6">GTC17253</strain>
    </source>
</reference>